<dbReference type="InterPro" id="IPR027417">
    <property type="entry name" value="P-loop_NTPase"/>
</dbReference>
<sequence length="311" mass="36633">MHFEPTYENGELVLPKIEFDVIPHQAIGIITDLKRKQLLMNQLADRSQYHLFYAQQNEYSWLTVKELIVFLIQVTERNESVDRLLDYFALKEEQKTKIKNLSPSKRMYVTLLRIFFAHQPVVVLEEPYLYLEEQDRRQFKRVLDDLLPGKQVLILTSNLEDALISCDSVYRLNERGFQRLDIRDTEEEPRNVQKQDEVNITLQKISTKRKDKVILFDPPEIDYIESVEGSILVHVSGEEYTCALTLTELEQRLANFGFYRCHRSYIVNLQKVREIITWTKNSYSLRLDSGQDAGVSLSRSKLQELKSLLRI</sequence>
<dbReference type="Pfam" id="PF04397">
    <property type="entry name" value="LytTR"/>
    <property type="match status" value="1"/>
</dbReference>
<evidence type="ECO:0000313" key="3">
    <source>
        <dbReference type="Proteomes" id="UP000606653"/>
    </source>
</evidence>
<dbReference type="InterPro" id="IPR046947">
    <property type="entry name" value="LytR-like"/>
</dbReference>
<keyword evidence="3" id="KW-1185">Reference proteome</keyword>
<name>A0ABQ2L3C1_9BACL</name>
<dbReference type="PIRSF" id="PIRSF036612">
    <property type="entry name" value="ABC_ATP_LytTR"/>
    <property type="match status" value="1"/>
</dbReference>
<comment type="caution">
    <text evidence="2">The sequence shown here is derived from an EMBL/GenBank/DDBJ whole genome shotgun (WGS) entry which is preliminary data.</text>
</comment>
<evidence type="ECO:0000313" key="2">
    <source>
        <dbReference type="EMBL" id="GGO01039.1"/>
    </source>
</evidence>
<dbReference type="PANTHER" id="PTHR37299">
    <property type="entry name" value="TRANSCRIPTIONAL REGULATOR-RELATED"/>
    <property type="match status" value="1"/>
</dbReference>
<dbReference type="CDD" id="cd00267">
    <property type="entry name" value="ABC_ATPase"/>
    <property type="match status" value="1"/>
</dbReference>
<dbReference type="GO" id="GO:0005524">
    <property type="term" value="F:ATP binding"/>
    <property type="evidence" value="ECO:0007669"/>
    <property type="project" value="UniProtKB-KW"/>
</dbReference>
<dbReference type="PANTHER" id="PTHR37299:SF1">
    <property type="entry name" value="STAGE 0 SPORULATION PROTEIN A HOMOLOG"/>
    <property type="match status" value="1"/>
</dbReference>
<dbReference type="SUPFAM" id="SSF52540">
    <property type="entry name" value="P-loop containing nucleoside triphosphate hydrolases"/>
    <property type="match status" value="1"/>
</dbReference>
<dbReference type="RefSeq" id="WP_018978747.1">
    <property type="nucleotide sequence ID" value="NZ_BMLN01000006.1"/>
</dbReference>
<feature type="domain" description="HTH LytTR-type" evidence="1">
    <location>
        <begin position="205"/>
        <end position="311"/>
    </location>
</feature>
<protein>
    <submittedName>
        <fullName evidence="2">ABC transporter ATP-binding protein</fullName>
    </submittedName>
</protein>
<dbReference type="SMART" id="SM00850">
    <property type="entry name" value="LytTR"/>
    <property type="match status" value="1"/>
</dbReference>
<dbReference type="PROSITE" id="PS50930">
    <property type="entry name" value="HTH_LYTTR"/>
    <property type="match status" value="1"/>
</dbReference>
<dbReference type="Proteomes" id="UP000606653">
    <property type="component" value="Unassembled WGS sequence"/>
</dbReference>
<dbReference type="InterPro" id="IPR012046">
    <property type="entry name" value="LytTR_ABC"/>
</dbReference>
<dbReference type="Gene3D" id="2.40.50.1020">
    <property type="entry name" value="LytTr DNA-binding domain"/>
    <property type="match status" value="1"/>
</dbReference>
<keyword evidence="2" id="KW-0547">Nucleotide-binding</keyword>
<accession>A0ABQ2L3C1</accession>
<evidence type="ECO:0000259" key="1">
    <source>
        <dbReference type="PROSITE" id="PS50930"/>
    </source>
</evidence>
<dbReference type="Gene3D" id="3.40.50.300">
    <property type="entry name" value="P-loop containing nucleotide triphosphate hydrolases"/>
    <property type="match status" value="1"/>
</dbReference>
<reference evidence="3" key="1">
    <citation type="journal article" date="2019" name="Int. J. Syst. Evol. Microbiol.">
        <title>The Global Catalogue of Microorganisms (GCM) 10K type strain sequencing project: providing services to taxonomists for standard genome sequencing and annotation.</title>
        <authorList>
            <consortium name="The Broad Institute Genomics Platform"/>
            <consortium name="The Broad Institute Genome Sequencing Center for Infectious Disease"/>
            <person name="Wu L."/>
            <person name="Ma J."/>
        </authorList>
    </citation>
    <scope>NUCLEOTIDE SEQUENCE [LARGE SCALE GENOMIC DNA]</scope>
    <source>
        <strain evidence="3">CGMCC 1.6964</strain>
    </source>
</reference>
<dbReference type="InterPro" id="IPR007492">
    <property type="entry name" value="LytTR_DNA-bd_dom"/>
</dbReference>
<proteinExistence type="predicted"/>
<dbReference type="EMBL" id="BMLN01000006">
    <property type="protein sequence ID" value="GGO01039.1"/>
    <property type="molecule type" value="Genomic_DNA"/>
</dbReference>
<organism evidence="2 3">
    <name type="scientific">Saccharibacillus kuerlensis</name>
    <dbReference type="NCBI Taxonomy" id="459527"/>
    <lineage>
        <taxon>Bacteria</taxon>
        <taxon>Bacillati</taxon>
        <taxon>Bacillota</taxon>
        <taxon>Bacilli</taxon>
        <taxon>Bacillales</taxon>
        <taxon>Paenibacillaceae</taxon>
        <taxon>Saccharibacillus</taxon>
    </lineage>
</organism>
<gene>
    <name evidence="2" type="ORF">GCM10010969_22880</name>
</gene>
<keyword evidence="2" id="KW-0067">ATP-binding</keyword>